<evidence type="ECO:0000259" key="3">
    <source>
        <dbReference type="PROSITE" id="PS51746"/>
    </source>
</evidence>
<keyword evidence="2" id="KW-0472">Membrane</keyword>
<accession>A0A329TLI4</accession>
<dbReference type="Proteomes" id="UP000251634">
    <property type="component" value="Unassembled WGS sequence"/>
</dbReference>
<dbReference type="InterPro" id="IPR001932">
    <property type="entry name" value="PPM-type_phosphatase-like_dom"/>
</dbReference>
<feature type="domain" description="PPM-type phosphatase" evidence="3">
    <location>
        <begin position="557"/>
        <end position="762"/>
    </location>
</feature>
<dbReference type="InterPro" id="IPR045768">
    <property type="entry name" value="SpoIIE_N"/>
</dbReference>
<evidence type="ECO:0000256" key="1">
    <source>
        <dbReference type="ARBA" id="ARBA00022801"/>
    </source>
</evidence>
<feature type="transmembrane region" description="Helical" evidence="2">
    <location>
        <begin position="111"/>
        <end position="132"/>
    </location>
</feature>
<feature type="transmembrane region" description="Helical" evidence="2">
    <location>
        <begin position="74"/>
        <end position="99"/>
    </location>
</feature>
<organism evidence="4 5">
    <name type="scientific">Faecalibacterium prausnitzii</name>
    <dbReference type="NCBI Taxonomy" id="853"/>
    <lineage>
        <taxon>Bacteria</taxon>
        <taxon>Bacillati</taxon>
        <taxon>Bacillota</taxon>
        <taxon>Clostridia</taxon>
        <taxon>Eubacteriales</taxon>
        <taxon>Oscillospiraceae</taxon>
        <taxon>Faecalibacterium</taxon>
    </lineage>
</organism>
<dbReference type="Pfam" id="PF07228">
    <property type="entry name" value="SpoIIE"/>
    <property type="match status" value="1"/>
</dbReference>
<evidence type="ECO:0000256" key="2">
    <source>
        <dbReference type="SAM" id="Phobius"/>
    </source>
</evidence>
<evidence type="ECO:0000313" key="5">
    <source>
        <dbReference type="Proteomes" id="UP000251634"/>
    </source>
</evidence>
<name>A0A329TLI4_9FIRM</name>
<dbReference type="InterPro" id="IPR052016">
    <property type="entry name" value="Bact_Sigma-Reg"/>
</dbReference>
<dbReference type="InterPro" id="IPR036457">
    <property type="entry name" value="PPM-type-like_dom_sf"/>
</dbReference>
<dbReference type="EMBL" id="PRKZ01000004">
    <property type="protein sequence ID" value="RAW50119.1"/>
    <property type="molecule type" value="Genomic_DNA"/>
</dbReference>
<keyword evidence="2" id="KW-1133">Transmembrane helix</keyword>
<keyword evidence="2" id="KW-0812">Transmembrane</keyword>
<dbReference type="AlphaFoldDB" id="A0A329TLI4"/>
<dbReference type="SMART" id="SM00331">
    <property type="entry name" value="PP2C_SIG"/>
    <property type="match status" value="1"/>
</dbReference>
<feature type="transmembrane region" description="Helical" evidence="2">
    <location>
        <begin position="138"/>
        <end position="158"/>
    </location>
</feature>
<feature type="transmembrane region" description="Helical" evidence="2">
    <location>
        <begin position="33"/>
        <end position="54"/>
    </location>
</feature>
<dbReference type="PANTHER" id="PTHR43156">
    <property type="entry name" value="STAGE II SPORULATION PROTEIN E-RELATED"/>
    <property type="match status" value="1"/>
</dbReference>
<protein>
    <submittedName>
        <fullName evidence="4">Stage II sporulation protein E</fullName>
    </submittedName>
</protein>
<comment type="caution">
    <text evidence="4">The sequence shown here is derived from an EMBL/GenBank/DDBJ whole genome shotgun (WGS) entry which is preliminary data.</text>
</comment>
<dbReference type="Gene3D" id="3.60.40.10">
    <property type="entry name" value="PPM-type phosphatase domain"/>
    <property type="match status" value="1"/>
</dbReference>
<dbReference type="PANTHER" id="PTHR43156:SF2">
    <property type="entry name" value="STAGE II SPORULATION PROTEIN E"/>
    <property type="match status" value="1"/>
</dbReference>
<dbReference type="SUPFAM" id="SSF81606">
    <property type="entry name" value="PP2C-like"/>
    <property type="match status" value="1"/>
</dbReference>
<dbReference type="GO" id="GO:0016791">
    <property type="term" value="F:phosphatase activity"/>
    <property type="evidence" value="ECO:0007669"/>
    <property type="project" value="TreeGrafter"/>
</dbReference>
<dbReference type="PROSITE" id="PS51746">
    <property type="entry name" value="PPM_2"/>
    <property type="match status" value="1"/>
</dbReference>
<proteinExistence type="predicted"/>
<dbReference type="Pfam" id="PF19732">
    <property type="entry name" value="SpoIIE_N"/>
    <property type="match status" value="1"/>
</dbReference>
<keyword evidence="1" id="KW-0378">Hydrolase</keyword>
<gene>
    <name evidence="4" type="ORF">C4N25_07375</name>
</gene>
<sequence length="765" mass="78010">MRVISGGNTGNAARLWHTPLRTRAAVRPALRQGAALAVGLAGGWAVLYGALLPFGPGLALGLGEDCFAASAAGAALGLLLHGFGALSLQSICLLCGLGAIVAGRWLWPGRFLPAAAAGGAALACSAFCLSLGAEGGGVELLLFCGADALLAGAIGFGLRRFPPEKPGAGTLLPAMACAAALGSLALGPLVLGVAACAAAEYLLCCQGKGRAALALCAATGAALCAVDPELAPAAAGLSCATGAAALLAPGRRVEALAAYAGGCVTGALCVQPPGNAFSALLSAGAGLGVVCFLPRQWLTPAGPEEPPGETPQEERPRLSVAATRLEAVAESLSSLAETVNEVYDAFPRRCENFRWVIDNTHDTLCANCGRRESCWKQEYAATLEGMEALRPVLEQQGHLEPNDLPGQLSRCIHPAALCATAARSFALYRSRKEAHVHAEALRTALTEQYSAVADALGVLSEQLGRPGTPEPYKSGRVASFFTSLGAPPLECSVTLDDLGRTRAAVTLPRTRFSPAELAALAREVSGLCRRAFEPPQVLSCKGMTTLLFSEKPALRAVFGAAGVAARGTISGDAVQQFCSPAAAQMILCDGMGTGRPAAVDGNLAAELTARLLKAGFTAELAARLVNVALALKSDEESGATLDLISVDLYTGTARLFKAGAAPGFLVHGGRARAVGDVSLPMGILGGVNGQSRMVHLAAGDYAVLVSDGLLVDGPGWVTQQLELSAAAGDAPEKIARTLVETARARAEKAGRPDDITAAVLRLEPC</sequence>
<reference evidence="4 5" key="1">
    <citation type="submission" date="2018-02" db="EMBL/GenBank/DDBJ databases">
        <title>Complete genome sequencing of Faecalibacterium prausnitzii strains isolated from the human gut.</title>
        <authorList>
            <person name="Fitzgerald B.C."/>
            <person name="Shkoporov A.N."/>
            <person name="Ross P.R."/>
            <person name="Hill C."/>
        </authorList>
    </citation>
    <scope>NUCLEOTIDE SEQUENCE [LARGE SCALE GENOMIC DNA]</scope>
    <source>
        <strain evidence="4 5">APC942/8-14-2</strain>
    </source>
</reference>
<feature type="transmembrane region" description="Helical" evidence="2">
    <location>
        <begin position="170"/>
        <end position="195"/>
    </location>
</feature>
<evidence type="ECO:0000313" key="4">
    <source>
        <dbReference type="EMBL" id="RAW50119.1"/>
    </source>
</evidence>